<evidence type="ECO:0000256" key="5">
    <source>
        <dbReference type="ARBA" id="ARBA00023002"/>
    </source>
</evidence>
<name>A0A1X2J2Y3_9FUNG</name>
<evidence type="ECO:0000256" key="2">
    <source>
        <dbReference type="ARBA" id="ARBA00008072"/>
    </source>
</evidence>
<dbReference type="InterPro" id="IPR036291">
    <property type="entry name" value="NAD(P)-bd_dom_sf"/>
</dbReference>
<dbReference type="PANTHER" id="PTHR43161:SF9">
    <property type="entry name" value="SORBITOL DEHYDROGENASE"/>
    <property type="match status" value="1"/>
</dbReference>
<dbReference type="EMBL" id="MCGE01000001">
    <property type="protein sequence ID" value="ORZ26151.1"/>
    <property type="molecule type" value="Genomic_DNA"/>
</dbReference>
<dbReference type="SMART" id="SM00829">
    <property type="entry name" value="PKS_ER"/>
    <property type="match status" value="1"/>
</dbReference>
<dbReference type="Pfam" id="PF00107">
    <property type="entry name" value="ADH_zinc_N"/>
    <property type="match status" value="1"/>
</dbReference>
<dbReference type="Gene3D" id="3.90.180.10">
    <property type="entry name" value="Medium-chain alcohol dehydrogenases, catalytic domain"/>
    <property type="match status" value="1"/>
</dbReference>
<dbReference type="OrthoDB" id="2148442at2759"/>
<accession>A0A1X2J2Y3</accession>
<dbReference type="STRING" id="90262.A0A1X2J2Y3"/>
<dbReference type="AlphaFoldDB" id="A0A1X2J2Y3"/>
<dbReference type="InterPro" id="IPR013154">
    <property type="entry name" value="ADH-like_N"/>
</dbReference>
<dbReference type="InterPro" id="IPR020843">
    <property type="entry name" value="ER"/>
</dbReference>
<dbReference type="PROSITE" id="PS00059">
    <property type="entry name" value="ADH_ZINC"/>
    <property type="match status" value="1"/>
</dbReference>
<dbReference type="GO" id="GO:0006062">
    <property type="term" value="P:sorbitol catabolic process"/>
    <property type="evidence" value="ECO:0007669"/>
    <property type="project" value="TreeGrafter"/>
</dbReference>
<dbReference type="SUPFAM" id="SSF50129">
    <property type="entry name" value="GroES-like"/>
    <property type="match status" value="1"/>
</dbReference>
<dbReference type="SUPFAM" id="SSF51735">
    <property type="entry name" value="NAD(P)-binding Rossmann-fold domains"/>
    <property type="match status" value="1"/>
</dbReference>
<feature type="domain" description="Enoyl reductase (ER)" evidence="7">
    <location>
        <begin position="16"/>
        <end position="371"/>
    </location>
</feature>
<evidence type="ECO:0000256" key="3">
    <source>
        <dbReference type="ARBA" id="ARBA00022723"/>
    </source>
</evidence>
<keyword evidence="9" id="KW-1185">Reference proteome</keyword>
<evidence type="ECO:0000256" key="1">
    <source>
        <dbReference type="ARBA" id="ARBA00001947"/>
    </source>
</evidence>
<dbReference type="Proteomes" id="UP000193560">
    <property type="component" value="Unassembled WGS sequence"/>
</dbReference>
<dbReference type="Gene3D" id="3.40.50.720">
    <property type="entry name" value="NAD(P)-binding Rossmann-like Domain"/>
    <property type="match status" value="1"/>
</dbReference>
<keyword evidence="3 6" id="KW-0479">Metal-binding</keyword>
<comment type="cofactor">
    <cofactor evidence="1 6">
        <name>Zn(2+)</name>
        <dbReference type="ChEBI" id="CHEBI:29105"/>
    </cofactor>
</comment>
<keyword evidence="4 6" id="KW-0862">Zinc</keyword>
<dbReference type="PANTHER" id="PTHR43161">
    <property type="entry name" value="SORBITOL DEHYDROGENASE"/>
    <property type="match status" value="1"/>
</dbReference>
<dbReference type="InterPro" id="IPR045306">
    <property type="entry name" value="SDH-like"/>
</dbReference>
<reference evidence="8 9" key="1">
    <citation type="submission" date="2016-07" db="EMBL/GenBank/DDBJ databases">
        <title>Pervasive Adenine N6-methylation of Active Genes in Fungi.</title>
        <authorList>
            <consortium name="DOE Joint Genome Institute"/>
            <person name="Mondo S.J."/>
            <person name="Dannebaum R.O."/>
            <person name="Kuo R.C."/>
            <person name="Labutti K."/>
            <person name="Haridas S."/>
            <person name="Kuo A."/>
            <person name="Salamov A."/>
            <person name="Ahrendt S.R."/>
            <person name="Lipzen A."/>
            <person name="Sullivan W."/>
            <person name="Andreopoulos W.B."/>
            <person name="Clum A."/>
            <person name="Lindquist E."/>
            <person name="Daum C."/>
            <person name="Ramamoorthy G.K."/>
            <person name="Gryganskyi A."/>
            <person name="Culley D."/>
            <person name="Magnuson J.K."/>
            <person name="James T.Y."/>
            <person name="O'Malley M.A."/>
            <person name="Stajich J.E."/>
            <person name="Spatafora J.W."/>
            <person name="Visel A."/>
            <person name="Grigoriev I.V."/>
        </authorList>
    </citation>
    <scope>NUCLEOTIDE SEQUENCE [LARGE SCALE GENOMIC DNA]</scope>
    <source>
        <strain evidence="8 9">NRRL 1336</strain>
    </source>
</reference>
<dbReference type="CDD" id="cd05285">
    <property type="entry name" value="sorbitol_DH"/>
    <property type="match status" value="1"/>
</dbReference>
<evidence type="ECO:0000256" key="4">
    <source>
        <dbReference type="ARBA" id="ARBA00022833"/>
    </source>
</evidence>
<dbReference type="InterPro" id="IPR002328">
    <property type="entry name" value="ADH_Zn_CS"/>
</dbReference>
<evidence type="ECO:0000256" key="6">
    <source>
        <dbReference type="RuleBase" id="RU361277"/>
    </source>
</evidence>
<comment type="caution">
    <text evidence="8">The sequence shown here is derived from an EMBL/GenBank/DDBJ whole genome shotgun (WGS) entry which is preliminary data.</text>
</comment>
<sequence>MTLAKIQDNIAAVLYGSHDLRMERRPINLPQPGEVQVHIKATGICGSDLHYYKNGSMGPRRLDESKSMVLGHESAGIITLLGENVTSFKVGDHVVIEPGRACSMCPSCRQGRYNLCPKMKFSSSLMQGPNDGTLCRYACFPENLCHLMPEQMSFDDGALIEPLSVAVHAVERTPLKVGSSVNVFGAGPVGLLTAAVALAKGAVSCVIFDIDQTRLDFAKNYLKGNVKIVLLPKKKFRDADEMIEWVQKKSIELGYDPDTDCDTFADVVFECTGSAECIMFSVYVAQRGGTVMLIGLGQDKVLLPTDIITTKEVDLRGNFRYANVHKMAIALAAQGLVNLSPLISHRFRLEEAIEAFTMAGSGGDRTIKVIITDM</sequence>
<evidence type="ECO:0000313" key="8">
    <source>
        <dbReference type="EMBL" id="ORZ26151.1"/>
    </source>
</evidence>
<keyword evidence="5" id="KW-0560">Oxidoreductase</keyword>
<dbReference type="GO" id="GO:0008270">
    <property type="term" value="F:zinc ion binding"/>
    <property type="evidence" value="ECO:0007669"/>
    <property type="project" value="InterPro"/>
</dbReference>
<dbReference type="InterPro" id="IPR013149">
    <property type="entry name" value="ADH-like_C"/>
</dbReference>
<proteinExistence type="inferred from homology"/>
<dbReference type="Pfam" id="PF08240">
    <property type="entry name" value="ADH_N"/>
    <property type="match status" value="1"/>
</dbReference>
<evidence type="ECO:0000259" key="7">
    <source>
        <dbReference type="SMART" id="SM00829"/>
    </source>
</evidence>
<evidence type="ECO:0000313" key="9">
    <source>
        <dbReference type="Proteomes" id="UP000193560"/>
    </source>
</evidence>
<comment type="similarity">
    <text evidence="2 6">Belongs to the zinc-containing alcohol dehydrogenase family.</text>
</comment>
<dbReference type="InterPro" id="IPR011032">
    <property type="entry name" value="GroES-like_sf"/>
</dbReference>
<gene>
    <name evidence="8" type="ORF">BCR42DRAFT_341696</name>
</gene>
<dbReference type="GO" id="GO:0003939">
    <property type="term" value="F:L-iditol 2-dehydrogenase (NAD+) activity"/>
    <property type="evidence" value="ECO:0007669"/>
    <property type="project" value="TreeGrafter"/>
</dbReference>
<protein>
    <submittedName>
        <fullName evidence="8">Sorbitol dehydrogenase-like protein</fullName>
    </submittedName>
</protein>
<organism evidence="8 9">
    <name type="scientific">Absidia repens</name>
    <dbReference type="NCBI Taxonomy" id="90262"/>
    <lineage>
        <taxon>Eukaryota</taxon>
        <taxon>Fungi</taxon>
        <taxon>Fungi incertae sedis</taxon>
        <taxon>Mucoromycota</taxon>
        <taxon>Mucoromycotina</taxon>
        <taxon>Mucoromycetes</taxon>
        <taxon>Mucorales</taxon>
        <taxon>Cunninghamellaceae</taxon>
        <taxon>Absidia</taxon>
    </lineage>
</organism>